<dbReference type="InterPro" id="IPR012340">
    <property type="entry name" value="NA-bd_OB-fold"/>
</dbReference>
<reference evidence="10 11" key="1">
    <citation type="journal article" date="2015" name="Nature">
        <title>rRNA introns, odd ribosomes, and small enigmatic genomes across a large radiation of phyla.</title>
        <authorList>
            <person name="Brown C.T."/>
            <person name="Hug L.A."/>
            <person name="Thomas B.C."/>
            <person name="Sharon I."/>
            <person name="Castelle C.J."/>
            <person name="Singh A."/>
            <person name="Wilkins M.J."/>
            <person name="Williams K.H."/>
            <person name="Banfield J.F."/>
        </authorList>
    </citation>
    <scope>NUCLEOTIDE SEQUENCE [LARGE SCALE GENOMIC DNA]</scope>
</reference>
<dbReference type="EMBL" id="LCBL01000005">
    <property type="protein sequence ID" value="KKS08692.1"/>
    <property type="molecule type" value="Genomic_DNA"/>
</dbReference>
<dbReference type="GO" id="GO:0003887">
    <property type="term" value="F:DNA-directed DNA polymerase activity"/>
    <property type="evidence" value="ECO:0007669"/>
    <property type="project" value="UniProtKB-KW"/>
</dbReference>
<comment type="subcellular location">
    <subcellularLocation>
        <location evidence="1">Cytoplasm</location>
    </subcellularLocation>
</comment>
<evidence type="ECO:0000256" key="4">
    <source>
        <dbReference type="ARBA" id="ARBA00022679"/>
    </source>
</evidence>
<dbReference type="Pfam" id="PF07733">
    <property type="entry name" value="DNA_pol3_alpha"/>
    <property type="match status" value="1"/>
</dbReference>
<dbReference type="InterPro" id="IPR040982">
    <property type="entry name" value="DNA_pol3_finger"/>
</dbReference>
<dbReference type="NCBIfam" id="TIGR00594">
    <property type="entry name" value="polc"/>
    <property type="match status" value="1"/>
</dbReference>
<dbReference type="Pfam" id="PF01336">
    <property type="entry name" value="tRNA_anti-codon"/>
    <property type="match status" value="1"/>
</dbReference>
<keyword evidence="7" id="KW-0239">DNA-directed DNA polymerase</keyword>
<keyword evidence="5" id="KW-0548">Nucleotidyltransferase</keyword>
<dbReference type="Gene3D" id="3.20.20.140">
    <property type="entry name" value="Metal-dependent hydrolases"/>
    <property type="match status" value="1"/>
</dbReference>
<evidence type="ECO:0000313" key="10">
    <source>
        <dbReference type="EMBL" id="KKS08692.1"/>
    </source>
</evidence>
<evidence type="ECO:0000256" key="1">
    <source>
        <dbReference type="ARBA" id="ARBA00004496"/>
    </source>
</evidence>
<dbReference type="InterPro" id="IPR041931">
    <property type="entry name" value="DNA_pol3_alpha_thumb_dom"/>
</dbReference>
<dbReference type="Gene3D" id="1.10.10.1600">
    <property type="entry name" value="Bacterial DNA polymerase III alpha subunit, thumb domain"/>
    <property type="match status" value="1"/>
</dbReference>
<evidence type="ECO:0000256" key="6">
    <source>
        <dbReference type="ARBA" id="ARBA00022705"/>
    </source>
</evidence>
<gene>
    <name evidence="10" type="ORF">UU65_C0005G0003</name>
</gene>
<evidence type="ECO:0000256" key="3">
    <source>
        <dbReference type="ARBA" id="ARBA00019114"/>
    </source>
</evidence>
<comment type="catalytic activity">
    <reaction evidence="8">
        <text>DNA(n) + a 2'-deoxyribonucleoside 5'-triphosphate = DNA(n+1) + diphosphate</text>
        <dbReference type="Rhea" id="RHEA:22508"/>
        <dbReference type="Rhea" id="RHEA-COMP:17339"/>
        <dbReference type="Rhea" id="RHEA-COMP:17340"/>
        <dbReference type="ChEBI" id="CHEBI:33019"/>
        <dbReference type="ChEBI" id="CHEBI:61560"/>
        <dbReference type="ChEBI" id="CHEBI:173112"/>
        <dbReference type="EC" id="2.7.7.7"/>
    </reaction>
</comment>
<dbReference type="AlphaFoldDB" id="A0A0G0W9G2"/>
<evidence type="ECO:0000256" key="5">
    <source>
        <dbReference type="ARBA" id="ARBA00022695"/>
    </source>
</evidence>
<dbReference type="GO" id="GO:0008408">
    <property type="term" value="F:3'-5' exonuclease activity"/>
    <property type="evidence" value="ECO:0007669"/>
    <property type="project" value="InterPro"/>
</dbReference>
<feature type="domain" description="Polymerase/histidinol phosphatase N-terminal" evidence="9">
    <location>
        <begin position="5"/>
        <end position="72"/>
    </location>
</feature>
<dbReference type="SUPFAM" id="SSF47781">
    <property type="entry name" value="RuvA domain 2-like"/>
    <property type="match status" value="1"/>
</dbReference>
<dbReference type="SUPFAM" id="SSF89550">
    <property type="entry name" value="PHP domain-like"/>
    <property type="match status" value="1"/>
</dbReference>
<dbReference type="Pfam" id="PF14579">
    <property type="entry name" value="HHH_6"/>
    <property type="match status" value="1"/>
</dbReference>
<dbReference type="InterPro" id="IPR010994">
    <property type="entry name" value="RuvA_2-like"/>
</dbReference>
<accession>A0A0G0W9G2</accession>
<evidence type="ECO:0000259" key="9">
    <source>
        <dbReference type="SMART" id="SM00481"/>
    </source>
</evidence>
<dbReference type="Proteomes" id="UP000033869">
    <property type="component" value="Unassembled WGS sequence"/>
</dbReference>
<keyword evidence="6" id="KW-0235">DNA replication</keyword>
<dbReference type="InterPro" id="IPR004013">
    <property type="entry name" value="PHP_dom"/>
</dbReference>
<dbReference type="CDD" id="cd04485">
    <property type="entry name" value="DnaE_OBF"/>
    <property type="match status" value="1"/>
</dbReference>
<dbReference type="EC" id="2.7.7.7" evidence="2"/>
<comment type="caution">
    <text evidence="10">The sequence shown here is derived from an EMBL/GenBank/DDBJ whole genome shotgun (WGS) entry which is preliminary data.</text>
</comment>
<dbReference type="PANTHER" id="PTHR32294:SF0">
    <property type="entry name" value="DNA POLYMERASE III SUBUNIT ALPHA"/>
    <property type="match status" value="1"/>
</dbReference>
<dbReference type="PATRIC" id="fig|1618344.3.peg.1055"/>
<dbReference type="InterPro" id="IPR011708">
    <property type="entry name" value="DNA_pol3_alpha_NTPase_dom"/>
</dbReference>
<evidence type="ECO:0000256" key="2">
    <source>
        <dbReference type="ARBA" id="ARBA00012417"/>
    </source>
</evidence>
<evidence type="ECO:0000313" key="11">
    <source>
        <dbReference type="Proteomes" id="UP000033869"/>
    </source>
</evidence>
<dbReference type="Pfam" id="PF02811">
    <property type="entry name" value="PHP"/>
    <property type="match status" value="1"/>
</dbReference>
<dbReference type="GO" id="GO:0005737">
    <property type="term" value="C:cytoplasm"/>
    <property type="evidence" value="ECO:0007669"/>
    <property type="project" value="UniProtKB-SubCell"/>
</dbReference>
<dbReference type="NCBIfam" id="NF004226">
    <property type="entry name" value="PRK05673.1"/>
    <property type="match status" value="1"/>
</dbReference>
<dbReference type="CDD" id="cd12113">
    <property type="entry name" value="PHP_PolIIIA_DnaE3"/>
    <property type="match status" value="1"/>
</dbReference>
<sequence>MSDFVHLHVHSHYSLLDGLGKVPDILIRAEELGMKSVALTDHGVMYGIIEFYKAAKKAGIKPILGCEVYVAPRTMADKTPKIDSSPYHLVLLAKNTEGYLNLIELVTQGHLEGYYYKPRIDKNLLKKHSNGLIALSACIAGEVPRNIINGEYDKAKKAAKEYTEFFGKENFFLELQDHPTFKEQAIANEGLKKLAKELGLGLVATNDAHYIRPEQKEAHEALLCVQTGKFISDTDRMSMAEFDVSMRPAEEFKKAFKDVPEALENTLKIADMCNVEIELGGMILPHFKVPKEHSSNSYLWELVNDGLKGIYSEITPEIKERLDYEMDVIKKMGYDDYFLIVSDYVNWAKREGIVVGPGRGSAAGSIVAYALGITELDPLKYGLLFERFLNPDRISMPDIDMDFADDRRSEVIKYVTDKYGKDKVAQIATFGTMAARNAVRDTGRVLGVPYGEVDKIAKLIEPGIPLKKSVEVVPELRELYNSDVQVKKLIDLASNLEGVCRHSSTHAAGVVISKDPLTKYCPLQKATKGDISVNTQFEMHAIEDLGLLKMDFLGLSNLTILKNTLRIIGKVYNKEIELCKIPLDDKRTFGLLSRGETTGVFQLESGGMKRYIKKLKPDVFEDVIAMVALYRPGPMQFIDDFIDRKHGKKEIIFDHPLMENALKNTYGVIVYQEQVMQISKDMAKFTGGQADTLRKAMGKKIAELMKKMRKDFIEGCVSNGVSKKIASKIFDDFEKFSQYGFVKAHASCYAIIAYQTAYLKAHFPAAFMAALMTSNYDDQDKIALEIEECRKMGIEVLPPDINESFSEFAVVKETGNIRFGLKAVKNIGEGVIEAIIKARKENGKFKGIEDFAKRVDASQINKKMLESLAKSGAFDSLGLDRAQILENYERISNFAQKIQNHAANGQMDLFGGSGIETASLELPAAKIQITGKQILSWEKELLSVYLSNHPMDEYQKYIDDTFTSIKELGEKVGEQVKVAGVITSVQRILTRSGQSMLFAKLEDKGGSVEVLVFPKILSNTANAWQEDRAVIVKGKTNTKDSELKLLADGVSQIEESLLQTDFMPSEGEVVEIRIPDSVNGMILQKTKEVLMENRGAIPVIIYLNKEGELTKIKLPFGIDFSDNLKAKIEGLLGYGTIKVATVTK</sequence>
<dbReference type="PANTHER" id="PTHR32294">
    <property type="entry name" value="DNA POLYMERASE III SUBUNIT ALPHA"/>
    <property type="match status" value="1"/>
</dbReference>
<proteinExistence type="predicted"/>
<dbReference type="GO" id="GO:0006260">
    <property type="term" value="P:DNA replication"/>
    <property type="evidence" value="ECO:0007669"/>
    <property type="project" value="UniProtKB-KW"/>
</dbReference>
<dbReference type="InterPro" id="IPR004805">
    <property type="entry name" value="DnaE2/DnaE/PolC"/>
</dbReference>
<dbReference type="InterPro" id="IPR003141">
    <property type="entry name" value="Pol/His_phosphatase_N"/>
</dbReference>
<protein>
    <recommendedName>
        <fullName evidence="3">DNA polymerase III subunit alpha</fullName>
        <ecNumber evidence="2">2.7.7.7</ecNumber>
    </recommendedName>
</protein>
<keyword evidence="4" id="KW-0808">Transferase</keyword>
<dbReference type="GO" id="GO:0003676">
    <property type="term" value="F:nucleic acid binding"/>
    <property type="evidence" value="ECO:0007669"/>
    <property type="project" value="InterPro"/>
</dbReference>
<dbReference type="Gene3D" id="2.40.50.140">
    <property type="entry name" value="Nucleic acid-binding proteins"/>
    <property type="match status" value="1"/>
</dbReference>
<evidence type="ECO:0000256" key="8">
    <source>
        <dbReference type="ARBA" id="ARBA00049244"/>
    </source>
</evidence>
<dbReference type="InterPro" id="IPR029460">
    <property type="entry name" value="DNAPol_HHH"/>
</dbReference>
<name>A0A0G0W9G2_UNCC2</name>
<dbReference type="Pfam" id="PF17657">
    <property type="entry name" value="DNA_pol3_finger"/>
    <property type="match status" value="1"/>
</dbReference>
<dbReference type="InterPro" id="IPR016195">
    <property type="entry name" value="Pol/histidinol_Pase-like"/>
</dbReference>
<dbReference type="NCBIfam" id="NF005298">
    <property type="entry name" value="PRK06826.1"/>
    <property type="match status" value="1"/>
</dbReference>
<organism evidence="10 11">
    <name type="scientific">candidate division CPR2 bacterium GW2011_GWC1_41_48</name>
    <dbReference type="NCBI Taxonomy" id="1618344"/>
    <lineage>
        <taxon>Bacteria</taxon>
        <taxon>Bacteria division CPR2</taxon>
    </lineage>
</organism>
<dbReference type="InterPro" id="IPR004365">
    <property type="entry name" value="NA-bd_OB_tRNA"/>
</dbReference>
<dbReference type="Gene3D" id="1.10.150.870">
    <property type="match status" value="1"/>
</dbReference>
<evidence type="ECO:0000256" key="7">
    <source>
        <dbReference type="ARBA" id="ARBA00022932"/>
    </source>
</evidence>
<dbReference type="SMART" id="SM00481">
    <property type="entry name" value="POLIIIAc"/>
    <property type="match status" value="1"/>
</dbReference>